<evidence type="ECO:0000256" key="2">
    <source>
        <dbReference type="ARBA" id="ARBA00022649"/>
    </source>
</evidence>
<comment type="caution">
    <text evidence="3">The sequence shown here is derived from an EMBL/GenBank/DDBJ whole genome shotgun (WGS) entry which is preliminary data.</text>
</comment>
<dbReference type="GO" id="GO:0016787">
    <property type="term" value="F:hydrolase activity"/>
    <property type="evidence" value="ECO:0007669"/>
    <property type="project" value="UniProtKB-KW"/>
</dbReference>
<evidence type="ECO:0000313" key="3">
    <source>
        <dbReference type="EMBL" id="EXB03438.1"/>
    </source>
</evidence>
<dbReference type="InterPro" id="IPR035093">
    <property type="entry name" value="RelE/ParE_toxin_dom_sf"/>
</dbReference>
<dbReference type="GeneID" id="97427725"/>
<keyword evidence="2" id="KW-1277">Toxin-antitoxin system</keyword>
<proteinExistence type="inferred from homology"/>
<organism evidence="3 4">
    <name type="scientific">Acinetobacter baumannii (strain 1295743)</name>
    <dbReference type="NCBI Taxonomy" id="1310613"/>
    <lineage>
        <taxon>Bacteria</taxon>
        <taxon>Pseudomonadati</taxon>
        <taxon>Pseudomonadota</taxon>
        <taxon>Gammaproteobacteria</taxon>
        <taxon>Moraxellales</taxon>
        <taxon>Moraxellaceae</taxon>
        <taxon>Acinetobacter</taxon>
        <taxon>Acinetobacter calcoaceticus/baumannii complex</taxon>
    </lineage>
</organism>
<comment type="similarity">
    <text evidence="1">Belongs to the RelE toxin family.</text>
</comment>
<name>A0A009IHU8_ACIB9</name>
<dbReference type="SMR" id="A0A009IHU8"/>
<dbReference type="PATRIC" id="fig|1310613.3.peg.3888"/>
<dbReference type="NCBIfam" id="TIGR02385">
    <property type="entry name" value="RelE_StbE"/>
    <property type="match status" value="1"/>
</dbReference>
<dbReference type="InterPro" id="IPR007712">
    <property type="entry name" value="RelE/ParE_toxin"/>
</dbReference>
<dbReference type="EMBL" id="JEWH01000095">
    <property type="protein sequence ID" value="EXB03438.1"/>
    <property type="molecule type" value="Genomic_DNA"/>
</dbReference>
<sequence length="97" mass="11293">MTYKLLRHKDFTAEWEKLPVAIRDQFKKKLAKVIEQPHIPKNMLRGDLAGCYKIKLLKAGVRLVYQVKDDQVVILLITVGKRADSIVYDEAKKRIKD</sequence>
<reference evidence="3 4" key="1">
    <citation type="submission" date="2014-02" db="EMBL/GenBank/DDBJ databases">
        <title>Comparative genomics and transcriptomics to identify genetic mechanisms underlying the emergence of carbapenem resistant Acinetobacter baumannii (CRAb).</title>
        <authorList>
            <person name="Harris A.D."/>
            <person name="Johnson K.J."/>
            <person name="George J."/>
            <person name="Shefchek K."/>
            <person name="Daugherty S.C."/>
            <person name="Parankush S."/>
            <person name="Sadzewicz L."/>
            <person name="Tallon L."/>
            <person name="Sengamalay N."/>
            <person name="Hazen T.H."/>
            <person name="Rasko D.A."/>
        </authorList>
    </citation>
    <scope>NUCLEOTIDE SEQUENCE [LARGE SCALE GENOMIC DNA]</scope>
    <source>
        <strain evidence="3 4">1295743</strain>
    </source>
</reference>
<dbReference type="RefSeq" id="WP_000221358.1">
    <property type="nucleotide sequence ID" value="NZ_JEWH01000095.1"/>
</dbReference>
<gene>
    <name evidence="3" type="ORF">J512_4071</name>
</gene>
<dbReference type="AlphaFoldDB" id="A0A009IHU8"/>
<keyword evidence="3" id="KW-0378">Hydrolase</keyword>
<dbReference type="SUPFAM" id="SSF143011">
    <property type="entry name" value="RelE-like"/>
    <property type="match status" value="1"/>
</dbReference>
<protein>
    <submittedName>
        <fullName evidence="3">mRNA interferase RelE</fullName>
        <ecNumber evidence="3">3.1.-.-</ecNumber>
    </submittedName>
</protein>
<dbReference type="Proteomes" id="UP000020595">
    <property type="component" value="Unassembled WGS sequence"/>
</dbReference>
<evidence type="ECO:0000313" key="4">
    <source>
        <dbReference type="Proteomes" id="UP000020595"/>
    </source>
</evidence>
<dbReference type="EC" id="3.1.-.-" evidence="3"/>
<dbReference type="PANTHER" id="PTHR35601:SF1">
    <property type="entry name" value="TOXIN RELE"/>
    <property type="match status" value="1"/>
</dbReference>
<accession>A0A009IHU8</accession>
<dbReference type="PANTHER" id="PTHR35601">
    <property type="entry name" value="TOXIN RELE"/>
    <property type="match status" value="1"/>
</dbReference>
<evidence type="ECO:0000256" key="1">
    <source>
        <dbReference type="ARBA" id="ARBA00006226"/>
    </source>
</evidence>
<dbReference type="Pfam" id="PF05016">
    <property type="entry name" value="ParE_toxin"/>
    <property type="match status" value="1"/>
</dbReference>
<dbReference type="Gene3D" id="3.30.2310.20">
    <property type="entry name" value="RelE-like"/>
    <property type="match status" value="1"/>
</dbReference>